<evidence type="ECO:0000256" key="10">
    <source>
        <dbReference type="ARBA" id="ARBA00038437"/>
    </source>
</evidence>
<dbReference type="GO" id="GO:0005524">
    <property type="term" value="F:ATP binding"/>
    <property type="evidence" value="ECO:0007669"/>
    <property type="project" value="UniProtKB-KW"/>
</dbReference>
<evidence type="ECO:0000256" key="7">
    <source>
        <dbReference type="ARBA" id="ARBA00022806"/>
    </source>
</evidence>
<evidence type="ECO:0000313" key="12">
    <source>
        <dbReference type="EMBL" id="SHH29668.1"/>
    </source>
</evidence>
<evidence type="ECO:0000256" key="2">
    <source>
        <dbReference type="ARBA" id="ARBA00009046"/>
    </source>
</evidence>
<dbReference type="InterPro" id="IPR001650">
    <property type="entry name" value="Helicase_C-like"/>
</dbReference>
<dbReference type="STRING" id="1121321.SAMN04488530_13319"/>
<organism evidence="12 13">
    <name type="scientific">Asaccharospora irregularis DSM 2635</name>
    <dbReference type="NCBI Taxonomy" id="1121321"/>
    <lineage>
        <taxon>Bacteria</taxon>
        <taxon>Bacillati</taxon>
        <taxon>Bacillota</taxon>
        <taxon>Clostridia</taxon>
        <taxon>Peptostreptococcales</taxon>
        <taxon>Peptostreptococcaceae</taxon>
        <taxon>Asaccharospora</taxon>
    </lineage>
</organism>
<keyword evidence="7" id="KW-0347">Helicase</keyword>
<dbReference type="InterPro" id="IPR054712">
    <property type="entry name" value="Cas3-like_dom"/>
</dbReference>
<accession>A0A1M5RUF2</accession>
<keyword evidence="8" id="KW-0067">ATP-binding</keyword>
<dbReference type="GO" id="GO:0004519">
    <property type="term" value="F:endonuclease activity"/>
    <property type="evidence" value="ECO:0007669"/>
    <property type="project" value="UniProtKB-KW"/>
</dbReference>
<dbReference type="GO" id="GO:0005829">
    <property type="term" value="C:cytosol"/>
    <property type="evidence" value="ECO:0007669"/>
    <property type="project" value="TreeGrafter"/>
</dbReference>
<proteinExistence type="inferred from homology"/>
<dbReference type="NCBIfam" id="TIGR01587">
    <property type="entry name" value="cas3_core"/>
    <property type="match status" value="1"/>
</dbReference>
<dbReference type="PANTHER" id="PTHR47959:SF16">
    <property type="entry name" value="CRISPR-ASSOCIATED NUCLEASE_HELICASE CAS3-RELATED"/>
    <property type="match status" value="1"/>
</dbReference>
<feature type="domain" description="HD Cas3-type" evidence="11">
    <location>
        <begin position="15"/>
        <end position="216"/>
    </location>
</feature>
<protein>
    <submittedName>
        <fullName evidence="12">CRISPR-associated helicase Cas3/CRISPR-associated endonuclease Cas3-HD</fullName>
    </submittedName>
</protein>
<dbReference type="Pfam" id="PF22590">
    <property type="entry name" value="Cas3-like_C_2"/>
    <property type="match status" value="1"/>
</dbReference>
<dbReference type="InterPro" id="IPR006474">
    <property type="entry name" value="Helicase_Cas3_CRISPR-ass_core"/>
</dbReference>
<keyword evidence="9" id="KW-0051">Antiviral defense</keyword>
<dbReference type="RefSeq" id="WP_073127132.1">
    <property type="nucleotide sequence ID" value="NZ_BAABCH010000084.1"/>
</dbReference>
<dbReference type="CDD" id="cd09641">
    <property type="entry name" value="Cas3''_I"/>
    <property type="match status" value="1"/>
</dbReference>
<dbReference type="GO" id="GO:0051607">
    <property type="term" value="P:defense response to virus"/>
    <property type="evidence" value="ECO:0007669"/>
    <property type="project" value="UniProtKB-KW"/>
</dbReference>
<comment type="similarity">
    <text evidence="10">Belongs to the DEAD box helicase family.</text>
</comment>
<dbReference type="Gene3D" id="3.40.50.300">
    <property type="entry name" value="P-loop containing nucleotide triphosphate hydrolases"/>
    <property type="match status" value="2"/>
</dbReference>
<evidence type="ECO:0000256" key="9">
    <source>
        <dbReference type="ARBA" id="ARBA00023118"/>
    </source>
</evidence>
<name>A0A1M5RUF2_9FIRM</name>
<comment type="similarity">
    <text evidence="2">In the central section; belongs to the CRISPR-associated helicase Cas3 family.</text>
</comment>
<evidence type="ECO:0000256" key="6">
    <source>
        <dbReference type="ARBA" id="ARBA00022801"/>
    </source>
</evidence>
<dbReference type="GO" id="GO:0016787">
    <property type="term" value="F:hydrolase activity"/>
    <property type="evidence" value="ECO:0007669"/>
    <property type="project" value="UniProtKB-KW"/>
</dbReference>
<keyword evidence="4" id="KW-0479">Metal-binding</keyword>
<evidence type="ECO:0000313" key="13">
    <source>
        <dbReference type="Proteomes" id="UP000243255"/>
    </source>
</evidence>
<evidence type="ECO:0000256" key="5">
    <source>
        <dbReference type="ARBA" id="ARBA00022741"/>
    </source>
</evidence>
<dbReference type="InterPro" id="IPR027417">
    <property type="entry name" value="P-loop_NTPase"/>
</dbReference>
<evidence type="ECO:0000259" key="11">
    <source>
        <dbReference type="PROSITE" id="PS51643"/>
    </source>
</evidence>
<gene>
    <name evidence="12" type="ORF">SAMN04488530_13319</name>
</gene>
<evidence type="ECO:0000256" key="3">
    <source>
        <dbReference type="ARBA" id="ARBA00022722"/>
    </source>
</evidence>
<dbReference type="GO" id="GO:0046872">
    <property type="term" value="F:metal ion binding"/>
    <property type="evidence" value="ECO:0007669"/>
    <property type="project" value="UniProtKB-KW"/>
</dbReference>
<dbReference type="NCBIfam" id="TIGR01596">
    <property type="entry name" value="cas3_HD"/>
    <property type="match status" value="1"/>
</dbReference>
<dbReference type="AlphaFoldDB" id="A0A1M5RUF2"/>
<dbReference type="InterPro" id="IPR006483">
    <property type="entry name" value="CRISPR-assoc_Cas3_HD"/>
</dbReference>
<evidence type="ECO:0000256" key="8">
    <source>
        <dbReference type="ARBA" id="ARBA00022840"/>
    </source>
</evidence>
<keyword evidence="13" id="KW-1185">Reference proteome</keyword>
<dbReference type="InterPro" id="IPR038257">
    <property type="entry name" value="CRISPR-assoc_Cas3_HD_sf"/>
</dbReference>
<evidence type="ECO:0000256" key="4">
    <source>
        <dbReference type="ARBA" id="ARBA00022723"/>
    </source>
</evidence>
<keyword evidence="12" id="KW-0255">Endonuclease</keyword>
<evidence type="ECO:0000256" key="1">
    <source>
        <dbReference type="ARBA" id="ARBA00006847"/>
    </source>
</evidence>
<dbReference type="PROSITE" id="PS51643">
    <property type="entry name" value="HD_CAS3"/>
    <property type="match status" value="1"/>
</dbReference>
<dbReference type="EMBL" id="FQWX01000033">
    <property type="protein sequence ID" value="SHH29668.1"/>
    <property type="molecule type" value="Genomic_DNA"/>
</dbReference>
<keyword evidence="6" id="KW-0378">Hydrolase</keyword>
<dbReference type="OrthoDB" id="9810236at2"/>
<reference evidence="13" key="1">
    <citation type="submission" date="2016-11" db="EMBL/GenBank/DDBJ databases">
        <authorList>
            <person name="Varghese N."/>
            <person name="Submissions S."/>
        </authorList>
    </citation>
    <scope>NUCLEOTIDE SEQUENCE [LARGE SCALE GENOMIC DNA]</scope>
    <source>
        <strain evidence="13">DSM 2635</strain>
    </source>
</reference>
<dbReference type="Proteomes" id="UP000243255">
    <property type="component" value="Unassembled WGS sequence"/>
</dbReference>
<dbReference type="PANTHER" id="PTHR47959">
    <property type="entry name" value="ATP-DEPENDENT RNA HELICASE RHLE-RELATED"/>
    <property type="match status" value="1"/>
</dbReference>
<comment type="similarity">
    <text evidence="1">In the N-terminal section; belongs to the CRISPR-associated nuclease Cas3-HD family.</text>
</comment>
<dbReference type="Gene3D" id="1.10.3210.30">
    <property type="match status" value="1"/>
</dbReference>
<dbReference type="SMART" id="SM00490">
    <property type="entry name" value="HELICc"/>
    <property type="match status" value="1"/>
</dbReference>
<dbReference type="SUPFAM" id="SSF109604">
    <property type="entry name" value="HD-domain/PDEase-like"/>
    <property type="match status" value="1"/>
</dbReference>
<keyword evidence="5" id="KW-0547">Nucleotide-binding</keyword>
<dbReference type="InterPro" id="IPR050079">
    <property type="entry name" value="DEAD_box_RNA_helicase"/>
</dbReference>
<dbReference type="SUPFAM" id="SSF52540">
    <property type="entry name" value="P-loop containing nucleoside triphosphate hydrolases"/>
    <property type="match status" value="1"/>
</dbReference>
<sequence>MDIKKKSILAKSQKINQNKETLVEHIDSLLFVLKKILSDSDFEYVDKKTIDEIVINFEKLLRISCVLHDLGKINIKMQETLEGKENIKGQRHNILTGAFLKFIFKKLDLEEEQQLILFKVLLLHHGSYNYYLDLNRAKIEESIYHDIEEAILEADIYNLDEIESYINEKLNIDIKFRRDILDYDFMDKFNEDFKGVREYQYIYILLKGFLNLIDHLASTQIKDFEYYLAYKKEDIDNKLIEHIREKNKLMNVEFKPVQQVVGEHSKENVLTQAFTGSGKTVADYRWYSNRKIFLVPNKISAESFYNDAIDILGVDNVGILHGDISLYVSPEEKYLSRNFAKPYIIATIDQLLLAMFKYPGYEKIFASIYGANITVDEVHLLDPRMYLILLYFIEFSTEYLNANFHLMTATLPKVYKERLDNLGVSFIESNIDEEVEENKKVRVNILKNDRKSIFKVVEESINKGYKVLIVKNTVKEAMNTFEFIKESLDKNKEVNLLHSRYKFEDKCQKYKDILTQSGDVWVSTQGVEISLDLDFPVVISDNAPMESIIQRMGRCNRHNTLDSGEFYIIDEDKDDVYDQGLKKITLKMFKQLKKSKNEVLSMKDRKVLLDCYYEEKEVKAYFEKEFTEASKIIKGIFDIREDNLNGKDIIFKYEPYLNIVDNKKEAGKLFRGNSESIRVILERDFELLRNKPDKSKLYREYQLNSIQVPNSIYYKLKKSEGIYLVDGYIVVREGFYSYSSEIGFKVNCK</sequence>
<dbReference type="GO" id="GO:0003724">
    <property type="term" value="F:RNA helicase activity"/>
    <property type="evidence" value="ECO:0007669"/>
    <property type="project" value="TreeGrafter"/>
</dbReference>
<keyword evidence="3" id="KW-0540">Nuclease</keyword>